<reference evidence="9 10" key="1">
    <citation type="journal article" date="2018" name="Science">
        <title>The opium poppy genome and morphinan production.</title>
        <authorList>
            <person name="Guo L."/>
            <person name="Winzer T."/>
            <person name="Yang X."/>
            <person name="Li Y."/>
            <person name="Ning Z."/>
            <person name="He Z."/>
            <person name="Teodor R."/>
            <person name="Lu Y."/>
            <person name="Bowser T.A."/>
            <person name="Graham I.A."/>
            <person name="Ye K."/>
        </authorList>
    </citation>
    <scope>NUCLEOTIDE SEQUENCE [LARGE SCALE GENOMIC DNA]</scope>
    <source>
        <strain evidence="10">cv. HN1</strain>
        <tissue evidence="9">Leaves</tissue>
    </source>
</reference>
<dbReference type="InterPro" id="IPR006564">
    <property type="entry name" value="Znf_PMZ"/>
</dbReference>
<evidence type="ECO:0000256" key="5">
    <source>
        <dbReference type="PROSITE-ProRule" id="PRU00047"/>
    </source>
</evidence>
<evidence type="ECO:0000256" key="1">
    <source>
        <dbReference type="ARBA" id="ARBA00005889"/>
    </source>
</evidence>
<dbReference type="GO" id="GO:0003676">
    <property type="term" value="F:nucleic acid binding"/>
    <property type="evidence" value="ECO:0007669"/>
    <property type="project" value="InterPro"/>
</dbReference>
<dbReference type="SMART" id="SM00575">
    <property type="entry name" value="ZnF_PMZ"/>
    <property type="match status" value="1"/>
</dbReference>
<sequence>MKNKENNPTSPPQTTNQQPLLQPNPHPHPHPPPYTFMPSFYPPPPPWSTFPGPWSVPPPPSGFPLTMPIPTPPHNLPQHSASGHSLPSPPPPPYAFWPPPPPMMMGPVISTSQNHIAVPTTGNTQESVVPPTGLHRAEGKVPPEHQHSEQALNSPLRRRPVTRRSAAQDLATDNASSPGLDQLLDTVSPSLTATKGSQSRRLRSQKIKDKEEKSNAGQQDKVEGDAAFVDENNSVDVTSLEEVDIAAETSGREDDNVPLPKLGSEPFVGLRFSSEDEAYEFYNAYAKEKGFSIRKSHIQRSRVDRSVISREYVCANQGFRSTNDRRYKGKVVRPRRETRVDCRAAMSIKRRSTKWIVDKFHKEHNHGLVDPAKAEKLRSHRKITQTTKSVIDTLYKCRIGPSKIIDVLTKAASEENTVEISGLDLMKYVKRKPKNNIAADCYRVLEYFQKIQAVDPGFFYVVEVGDSRSMRSMFWADSRSRDAYKQFGDVMVFDHVCRMNKDLFPFVSFVGVNHHRQPVLFACGLLADETVESFVWLFKTLLRAMSNCHPTSVITKQDKAIMVAMGKVFPNTRQRICMLHIGKNELGNLSDVFNMHPAFQEEYKRCIYNCQKPEEFESGWKQLLVKYNLKENSWLYGMYDQRHNWVPLYLRNTFFAGMSTTQLAEGMNSYFDGFLHERTPLNEFIEQYELAVVRRREEETDEDFITMYTSAGSSSKNPIEEQAAKVYTRNMFTLFGHEFSESSGCNVRKVDDKDECTSRYLVGRYGDKDDEMSFVTFNSISKDTNCSCQMFEFEGILCKHVLKLFQDLNVVELPAKYTLKRWTMIARYGGPCGDEAECISEDTTAVNVWMLKETAVKFVEIGLSSADRNSAAMNIIEEGLKNISLVNASTNDLHPEDSVGCSDQGEKLIDTTSSEPQPIKTKERQASVKEKLGVKQVMKKNRKCSTCKKSGHYTSTCPKWISPKLQPMGTKGKLNVLHLMSIWNVVILKIDAFHRLNQVLETLSKNCGDHVFQQIVERDILHDMVLKKKLGAEIQNGRGLADVLMEMLGALDPQTPEGKARTGC</sequence>
<dbReference type="PROSITE" id="PS50158">
    <property type="entry name" value="ZF_CCHC"/>
    <property type="match status" value="1"/>
</dbReference>
<dbReference type="PANTHER" id="PTHR31669:SF149">
    <property type="entry name" value="PROTEIN FAR1-RELATED SEQUENCE 12-RELATED"/>
    <property type="match status" value="1"/>
</dbReference>
<protein>
    <recommendedName>
        <fullName evidence="11">Protein FAR1-RELATED SEQUENCE</fullName>
    </recommendedName>
</protein>
<proteinExistence type="inferred from homology"/>
<dbReference type="InterPro" id="IPR001878">
    <property type="entry name" value="Znf_CCHC"/>
</dbReference>
<evidence type="ECO:0000256" key="6">
    <source>
        <dbReference type="SAM" id="MobiDB-lite"/>
    </source>
</evidence>
<keyword evidence="3 5" id="KW-0863">Zinc-finger</keyword>
<feature type="compositionally biased region" description="Polar residues" evidence="6">
    <location>
        <begin position="171"/>
        <end position="197"/>
    </location>
</feature>
<gene>
    <name evidence="9" type="ORF">C5167_013327</name>
</gene>
<feature type="compositionally biased region" description="Pro residues" evidence="6">
    <location>
        <begin position="22"/>
        <end position="75"/>
    </location>
</feature>
<organism evidence="9 10">
    <name type="scientific">Papaver somniferum</name>
    <name type="common">Opium poppy</name>
    <dbReference type="NCBI Taxonomy" id="3469"/>
    <lineage>
        <taxon>Eukaryota</taxon>
        <taxon>Viridiplantae</taxon>
        <taxon>Streptophyta</taxon>
        <taxon>Embryophyta</taxon>
        <taxon>Tracheophyta</taxon>
        <taxon>Spermatophyta</taxon>
        <taxon>Magnoliopsida</taxon>
        <taxon>Ranunculales</taxon>
        <taxon>Papaveraceae</taxon>
        <taxon>Papaveroideae</taxon>
        <taxon>Papaver</taxon>
    </lineage>
</organism>
<feature type="region of interest" description="Disordered" evidence="6">
    <location>
        <begin position="1"/>
        <end position="92"/>
    </location>
</feature>
<evidence type="ECO:0008006" key="11">
    <source>
        <dbReference type="Google" id="ProtNLM"/>
    </source>
</evidence>
<evidence type="ECO:0000256" key="3">
    <source>
        <dbReference type="ARBA" id="ARBA00022771"/>
    </source>
</evidence>
<dbReference type="AlphaFoldDB" id="A0A4Y7J3E4"/>
<dbReference type="Pfam" id="PF03101">
    <property type="entry name" value="FAR1"/>
    <property type="match status" value="1"/>
</dbReference>
<dbReference type="InterPro" id="IPR031052">
    <property type="entry name" value="FHY3/FAR1"/>
</dbReference>
<keyword evidence="4" id="KW-0862">Zinc</keyword>
<dbReference type="EMBL" id="CM010717">
    <property type="protein sequence ID" value="RZC54471.1"/>
    <property type="molecule type" value="Genomic_DNA"/>
</dbReference>
<evidence type="ECO:0000259" key="7">
    <source>
        <dbReference type="PROSITE" id="PS50158"/>
    </source>
</evidence>
<dbReference type="PANTHER" id="PTHR31669">
    <property type="entry name" value="PROTEIN FAR1-RELATED SEQUENCE 10-RELATED"/>
    <property type="match status" value="1"/>
</dbReference>
<feature type="compositionally biased region" description="Low complexity" evidence="6">
    <location>
        <begin position="1"/>
        <end position="21"/>
    </location>
</feature>
<name>A0A4Y7J3E4_PAPSO</name>
<dbReference type="GO" id="GO:0008270">
    <property type="term" value="F:zinc ion binding"/>
    <property type="evidence" value="ECO:0007669"/>
    <property type="project" value="UniProtKB-KW"/>
</dbReference>
<feature type="region of interest" description="Disordered" evidence="6">
    <location>
        <begin position="121"/>
        <end position="230"/>
    </location>
</feature>
<accession>A0A4Y7J3E4</accession>
<comment type="similarity">
    <text evidence="1">Belongs to the FHY3/FAR1 family.</text>
</comment>
<dbReference type="Pfam" id="PF10551">
    <property type="entry name" value="MULE"/>
    <property type="match status" value="1"/>
</dbReference>
<evidence type="ECO:0000256" key="4">
    <source>
        <dbReference type="ARBA" id="ARBA00022833"/>
    </source>
</evidence>
<keyword evidence="2" id="KW-0479">Metal-binding</keyword>
<dbReference type="InterPro" id="IPR036875">
    <property type="entry name" value="Znf_CCHC_sf"/>
</dbReference>
<evidence type="ECO:0000259" key="8">
    <source>
        <dbReference type="PROSITE" id="PS50966"/>
    </source>
</evidence>
<evidence type="ECO:0000313" key="10">
    <source>
        <dbReference type="Proteomes" id="UP000316621"/>
    </source>
</evidence>
<dbReference type="PROSITE" id="PS50966">
    <property type="entry name" value="ZF_SWIM"/>
    <property type="match status" value="1"/>
</dbReference>
<evidence type="ECO:0000256" key="2">
    <source>
        <dbReference type="ARBA" id="ARBA00022723"/>
    </source>
</evidence>
<feature type="compositionally biased region" description="Basic and acidic residues" evidence="6">
    <location>
        <begin position="135"/>
        <end position="148"/>
    </location>
</feature>
<dbReference type="GO" id="GO:0006355">
    <property type="term" value="P:regulation of DNA-templated transcription"/>
    <property type="evidence" value="ECO:0007669"/>
    <property type="project" value="InterPro"/>
</dbReference>
<dbReference type="InterPro" id="IPR004330">
    <property type="entry name" value="FAR1_DNA_bnd_dom"/>
</dbReference>
<dbReference type="Proteomes" id="UP000316621">
    <property type="component" value="Chromosome 3"/>
</dbReference>
<dbReference type="InterPro" id="IPR018289">
    <property type="entry name" value="MULE_transposase_dom"/>
</dbReference>
<dbReference type="InterPro" id="IPR007527">
    <property type="entry name" value="Znf_SWIM"/>
</dbReference>
<dbReference type="SUPFAM" id="SSF57756">
    <property type="entry name" value="Retrovirus zinc finger-like domains"/>
    <property type="match status" value="1"/>
</dbReference>
<feature type="domain" description="SWIM-type" evidence="8">
    <location>
        <begin position="774"/>
        <end position="809"/>
    </location>
</feature>
<dbReference type="Gramene" id="RZC54471">
    <property type="protein sequence ID" value="RZC54471"/>
    <property type="gene ID" value="C5167_013327"/>
</dbReference>
<feature type="domain" description="CCHC-type" evidence="7">
    <location>
        <begin position="942"/>
        <end position="959"/>
    </location>
</feature>
<dbReference type="Pfam" id="PF04434">
    <property type="entry name" value="SWIM"/>
    <property type="match status" value="1"/>
</dbReference>
<keyword evidence="10" id="KW-1185">Reference proteome</keyword>
<evidence type="ECO:0000313" key="9">
    <source>
        <dbReference type="EMBL" id="RZC54471.1"/>
    </source>
</evidence>
<feature type="compositionally biased region" description="Basic and acidic residues" evidence="6">
    <location>
        <begin position="206"/>
        <end position="224"/>
    </location>
</feature>